<evidence type="ECO:0000313" key="3">
    <source>
        <dbReference type="EMBL" id="GAA3972873.1"/>
    </source>
</evidence>
<name>A0ABP7PXT7_9SPHI</name>
<protein>
    <submittedName>
        <fullName evidence="3">Glycosyl transferase family 90</fullName>
    </submittedName>
</protein>
<dbReference type="PANTHER" id="PTHR12203:SF35">
    <property type="entry name" value="PROTEIN O-GLUCOSYLTRANSFERASE 1"/>
    <property type="match status" value="1"/>
</dbReference>
<dbReference type="PANTHER" id="PTHR12203">
    <property type="entry name" value="KDEL LYS-ASP-GLU-LEU CONTAINING - RELATED"/>
    <property type="match status" value="1"/>
</dbReference>
<proteinExistence type="predicted"/>
<keyword evidence="4" id="KW-1185">Reference proteome</keyword>
<dbReference type="RefSeq" id="WP_259096566.1">
    <property type="nucleotide sequence ID" value="NZ_BAAAZC010000017.1"/>
</dbReference>
<gene>
    <name evidence="3" type="ORF">GCM10022210_23630</name>
</gene>
<dbReference type="GO" id="GO:0016740">
    <property type="term" value="F:transferase activity"/>
    <property type="evidence" value="ECO:0007669"/>
    <property type="project" value="UniProtKB-KW"/>
</dbReference>
<comment type="caution">
    <text evidence="3">The sequence shown here is derived from an EMBL/GenBank/DDBJ whole genome shotgun (WGS) entry which is preliminary data.</text>
</comment>
<feature type="domain" description="Glycosyl transferase CAP10" evidence="2">
    <location>
        <begin position="201"/>
        <end position="299"/>
    </location>
</feature>
<accession>A0ABP7PXT7</accession>
<organism evidence="3 4">
    <name type="scientific">Mucilaginibacter dorajii</name>
    <dbReference type="NCBI Taxonomy" id="692994"/>
    <lineage>
        <taxon>Bacteria</taxon>
        <taxon>Pseudomonadati</taxon>
        <taxon>Bacteroidota</taxon>
        <taxon>Sphingobacteriia</taxon>
        <taxon>Sphingobacteriales</taxon>
        <taxon>Sphingobacteriaceae</taxon>
        <taxon>Mucilaginibacter</taxon>
    </lineage>
</organism>
<dbReference type="EMBL" id="BAAAZC010000017">
    <property type="protein sequence ID" value="GAA3972873.1"/>
    <property type="molecule type" value="Genomic_DNA"/>
</dbReference>
<reference evidence="4" key="1">
    <citation type="journal article" date="2019" name="Int. J. Syst. Evol. Microbiol.">
        <title>The Global Catalogue of Microorganisms (GCM) 10K type strain sequencing project: providing services to taxonomists for standard genome sequencing and annotation.</title>
        <authorList>
            <consortium name="The Broad Institute Genomics Platform"/>
            <consortium name="The Broad Institute Genome Sequencing Center for Infectious Disease"/>
            <person name="Wu L."/>
            <person name="Ma J."/>
        </authorList>
    </citation>
    <scope>NUCLEOTIDE SEQUENCE [LARGE SCALE GENOMIC DNA]</scope>
    <source>
        <strain evidence="4">JCM 16601</strain>
    </source>
</reference>
<evidence type="ECO:0000259" key="2">
    <source>
        <dbReference type="Pfam" id="PF05686"/>
    </source>
</evidence>
<dbReference type="InterPro" id="IPR051091">
    <property type="entry name" value="O-Glucosyltr/Glycosyltrsf_90"/>
</dbReference>
<evidence type="ECO:0000256" key="1">
    <source>
        <dbReference type="ARBA" id="ARBA00022679"/>
    </source>
</evidence>
<keyword evidence="1 3" id="KW-0808">Transferase</keyword>
<dbReference type="InterPro" id="IPR006598">
    <property type="entry name" value="CAP10"/>
</dbReference>
<dbReference type="Pfam" id="PF05686">
    <property type="entry name" value="Glyco_transf_90"/>
    <property type="match status" value="1"/>
</dbReference>
<dbReference type="Proteomes" id="UP001500742">
    <property type="component" value="Unassembled WGS sequence"/>
</dbReference>
<evidence type="ECO:0000313" key="4">
    <source>
        <dbReference type="Proteomes" id="UP001500742"/>
    </source>
</evidence>
<sequence length="326" mass="38351">MGFRNLYIAVKKNKIPYYGLNIFRQAVPIFLYQKLLNSKLKTIRNYDKAAILDRVNYYNKLQTVSAINDDAFAIKELKVFNSPKAYNFDLFEYWRYFKSNLKLNFLLGDIIHIEPKPTIQKSRPISDDNQNAILLKLDKKRHFLFVNEHKEFAAKKDLLIGRGVMSQPHRIRFMDMYFNNALCDLGQVNKHGGNPDWLKPKINIIDHLDYKFILSLEGNDVATNLKWIMSSNSIAVMPKPKYETWFMEGRLIANHHYIQIKDDFTDLEEKLRHYINNPDKAQAIIKNANAHVKQFLNKQQEDLISLLVLEKYFYYTGQCDSITKLA</sequence>